<dbReference type="InterPro" id="IPR032710">
    <property type="entry name" value="NTF2-like_dom_sf"/>
</dbReference>
<evidence type="ECO:0000313" key="3">
    <source>
        <dbReference type="Proteomes" id="UP001227101"/>
    </source>
</evidence>
<gene>
    <name evidence="2" type="ORF">QP939_07000</name>
</gene>
<organism evidence="2 3">
    <name type="scientific">Amycolatopsis nalaikhensis</name>
    <dbReference type="NCBI Taxonomy" id="715472"/>
    <lineage>
        <taxon>Bacteria</taxon>
        <taxon>Bacillati</taxon>
        <taxon>Actinomycetota</taxon>
        <taxon>Actinomycetes</taxon>
        <taxon>Pseudonocardiales</taxon>
        <taxon>Pseudonocardiaceae</taxon>
        <taxon>Amycolatopsis</taxon>
    </lineage>
</organism>
<name>A0ABY8XRZ0_9PSEU</name>
<proteinExistence type="predicted"/>
<dbReference type="SUPFAM" id="SSF54427">
    <property type="entry name" value="NTF2-like"/>
    <property type="match status" value="1"/>
</dbReference>
<evidence type="ECO:0000313" key="2">
    <source>
        <dbReference type="EMBL" id="WIV58382.1"/>
    </source>
</evidence>
<dbReference type="Pfam" id="PF14534">
    <property type="entry name" value="DUF4440"/>
    <property type="match status" value="1"/>
</dbReference>
<dbReference type="Proteomes" id="UP001227101">
    <property type="component" value="Chromosome"/>
</dbReference>
<evidence type="ECO:0000259" key="1">
    <source>
        <dbReference type="Pfam" id="PF14534"/>
    </source>
</evidence>
<dbReference type="InterPro" id="IPR027843">
    <property type="entry name" value="DUF4440"/>
</dbReference>
<protein>
    <submittedName>
        <fullName evidence="2">Nuclear transport factor 2 family protein</fullName>
    </submittedName>
</protein>
<accession>A0ABY8XRZ0</accession>
<keyword evidence="3" id="KW-1185">Reference proteome</keyword>
<dbReference type="Gene3D" id="3.10.450.50">
    <property type="match status" value="1"/>
</dbReference>
<sequence>MTFTLTTEAARHPAVFAEAFNSGDPDLLDRVYEADAVLVTADGTAVTGDARRAANDALQRLGRPIEVRPRRVHVAGGLALLVVDWSIGREVRGTATDVARRGADGKWRYVIDNPFGVAG</sequence>
<dbReference type="RefSeq" id="WP_285455749.1">
    <property type="nucleotide sequence ID" value="NZ_CP127173.1"/>
</dbReference>
<dbReference type="EMBL" id="CP127173">
    <property type="protein sequence ID" value="WIV58382.1"/>
    <property type="molecule type" value="Genomic_DNA"/>
</dbReference>
<reference evidence="2 3" key="1">
    <citation type="submission" date="2023-06" db="EMBL/GenBank/DDBJ databases">
        <authorList>
            <person name="Oyuntsetseg B."/>
            <person name="Kim S.B."/>
        </authorList>
    </citation>
    <scope>NUCLEOTIDE SEQUENCE [LARGE SCALE GENOMIC DNA]</scope>
    <source>
        <strain evidence="2 3">2-2</strain>
    </source>
</reference>
<feature type="domain" description="DUF4440" evidence="1">
    <location>
        <begin position="16"/>
        <end position="108"/>
    </location>
</feature>